<feature type="domain" description="4Fe-4S Wbl-type" evidence="12">
    <location>
        <begin position="23"/>
        <end position="87"/>
    </location>
</feature>
<dbReference type="OrthoDB" id="4763193at2"/>
<dbReference type="GO" id="GO:0045454">
    <property type="term" value="P:cell redox homeostasis"/>
    <property type="evidence" value="ECO:0007669"/>
    <property type="project" value="TreeGrafter"/>
</dbReference>
<reference evidence="13 14" key="1">
    <citation type="submission" date="2016-12" db="EMBL/GenBank/DDBJ databases">
        <title>The new phylogeny of genus Mycobacterium.</title>
        <authorList>
            <person name="Tortoli E."/>
            <person name="Trovato A."/>
            <person name="Cirillo D.M."/>
        </authorList>
    </citation>
    <scope>NUCLEOTIDE SEQUENCE [LARGE SCALE GENOMIC DNA]</scope>
    <source>
        <strain evidence="13 14">CCUG 66554</strain>
    </source>
</reference>
<dbReference type="AlphaFoldDB" id="A0A1X0J364"/>
<dbReference type="GO" id="GO:0035731">
    <property type="term" value="F:dinitrosyl-iron complex binding"/>
    <property type="evidence" value="ECO:0007669"/>
    <property type="project" value="UniProtKB-UniRule"/>
</dbReference>
<keyword evidence="11" id="KW-0963">Cytoplasm</keyword>
<evidence type="ECO:0000256" key="2">
    <source>
        <dbReference type="ARBA" id="ARBA00006597"/>
    </source>
</evidence>
<gene>
    <name evidence="11" type="primary">whiB</name>
    <name evidence="13" type="ORF">BST43_14030</name>
</gene>
<dbReference type="PANTHER" id="PTHR38839">
    <property type="entry name" value="TRANSCRIPTIONAL REGULATOR WHID-RELATED"/>
    <property type="match status" value="1"/>
</dbReference>
<accession>A0A1X0J364</accession>
<protein>
    <recommendedName>
        <fullName evidence="11">Transcriptional regulator WhiB</fullName>
    </recommendedName>
</protein>
<keyword evidence="9 11" id="KW-1015">Disulfide bond</keyword>
<evidence type="ECO:0000256" key="4">
    <source>
        <dbReference type="ARBA" id="ARBA00022723"/>
    </source>
</evidence>
<keyword evidence="10 11" id="KW-0804">Transcription</keyword>
<evidence type="ECO:0000256" key="10">
    <source>
        <dbReference type="ARBA" id="ARBA00023163"/>
    </source>
</evidence>
<feature type="binding site" evidence="11">
    <location>
        <position position="54"/>
    </location>
    <ligand>
        <name>[4Fe-4S] cluster</name>
        <dbReference type="ChEBI" id="CHEBI:49883"/>
    </ligand>
</feature>
<keyword evidence="8 11" id="KW-0238">DNA-binding</keyword>
<keyword evidence="6 11" id="KW-0411">Iron-sulfur</keyword>
<keyword evidence="3 11" id="KW-0004">4Fe-4S</keyword>
<evidence type="ECO:0000256" key="3">
    <source>
        <dbReference type="ARBA" id="ARBA00022485"/>
    </source>
</evidence>
<organism evidence="13 14">
    <name type="scientific">Mycobacteroides saopaulense</name>
    <dbReference type="NCBI Taxonomy" id="1578165"/>
    <lineage>
        <taxon>Bacteria</taxon>
        <taxon>Bacillati</taxon>
        <taxon>Actinomycetota</taxon>
        <taxon>Actinomycetes</taxon>
        <taxon>Mycobacteriales</taxon>
        <taxon>Mycobacteriaceae</taxon>
        <taxon>Mycobacteroides</taxon>
    </lineage>
</organism>
<comment type="subcellular location">
    <subcellularLocation>
        <location evidence="1 11">Cytoplasm</location>
    </subcellularLocation>
</comment>
<comment type="function">
    <text evidence="11">Acts as a transcriptional regulator. Probably redox-responsive. The apo- but not holo-form probably binds DNA.</text>
</comment>
<evidence type="ECO:0000313" key="14">
    <source>
        <dbReference type="Proteomes" id="UP000192434"/>
    </source>
</evidence>
<comment type="caution">
    <text evidence="13">The sequence shown here is derived from an EMBL/GenBank/DDBJ whole genome shotgun (WGS) entry which is preliminary data.</text>
</comment>
<name>A0A1X0J364_9MYCO</name>
<dbReference type="GO" id="GO:0045892">
    <property type="term" value="P:negative regulation of DNA-templated transcription"/>
    <property type="evidence" value="ECO:0007669"/>
    <property type="project" value="TreeGrafter"/>
</dbReference>
<feature type="binding site" evidence="11">
    <location>
        <position position="63"/>
    </location>
    <ligand>
        <name>[4Fe-4S] cluster</name>
        <dbReference type="ChEBI" id="CHEBI:49883"/>
    </ligand>
</feature>
<dbReference type="InterPro" id="IPR003482">
    <property type="entry name" value="Whib"/>
</dbReference>
<keyword evidence="5 11" id="KW-0408">Iron</keyword>
<dbReference type="GO" id="GO:0005737">
    <property type="term" value="C:cytoplasm"/>
    <property type="evidence" value="ECO:0007669"/>
    <property type="project" value="UniProtKB-SubCell"/>
</dbReference>
<evidence type="ECO:0000256" key="9">
    <source>
        <dbReference type="ARBA" id="ARBA00023157"/>
    </source>
</evidence>
<dbReference type="InterPro" id="IPR034768">
    <property type="entry name" value="4FE4S_WBL"/>
</dbReference>
<sequence length="100" mass="11403">MADVRVTSAAAPVEGSGWQRRGACRIANRDLFYPADDERPTERRRREQRAREVCRGCVVATQCLAYALETEDSHGIWGGMTEAERQRFRLLLAARKHVSR</sequence>
<dbReference type="HAMAP" id="MF_01479">
    <property type="entry name" value="WhiB"/>
    <property type="match status" value="1"/>
</dbReference>
<feature type="binding site" evidence="11">
    <location>
        <position position="24"/>
    </location>
    <ligand>
        <name>[4Fe-4S] cluster</name>
        <dbReference type="ChEBI" id="CHEBI:49883"/>
    </ligand>
</feature>
<dbReference type="GO" id="GO:0051539">
    <property type="term" value="F:4 iron, 4 sulfur cluster binding"/>
    <property type="evidence" value="ECO:0007669"/>
    <property type="project" value="UniProtKB-UniRule"/>
</dbReference>
<dbReference type="GO" id="GO:0047134">
    <property type="term" value="F:protein-disulfide reductase [NAD(P)H] activity"/>
    <property type="evidence" value="ECO:0007669"/>
    <property type="project" value="TreeGrafter"/>
</dbReference>
<dbReference type="Pfam" id="PF02467">
    <property type="entry name" value="Whib"/>
    <property type="match status" value="1"/>
</dbReference>
<feature type="binding site" evidence="11">
    <location>
        <position position="57"/>
    </location>
    <ligand>
        <name>[4Fe-4S] cluster</name>
        <dbReference type="ChEBI" id="CHEBI:49883"/>
    </ligand>
</feature>
<comment type="PTM">
    <text evidence="11">The Fe-S cluster can be nitrosylated by nitric oxide (NO).</text>
</comment>
<comment type="cofactor">
    <cofactor evidence="11">
        <name>[4Fe-4S] cluster</name>
        <dbReference type="ChEBI" id="CHEBI:49883"/>
    </cofactor>
    <text evidence="11">Binds 1 [4Fe-4S] cluster per subunit. Following nitrosylation of the [4Fe-4S] cluster binds 1 [4Fe-8(NO)] cluster per subunit.</text>
</comment>
<evidence type="ECO:0000256" key="1">
    <source>
        <dbReference type="ARBA" id="ARBA00004496"/>
    </source>
</evidence>
<evidence type="ECO:0000259" key="12">
    <source>
        <dbReference type="PROSITE" id="PS51674"/>
    </source>
</evidence>
<keyword evidence="7 11" id="KW-0805">Transcription regulation</keyword>
<comment type="similarity">
    <text evidence="2 11">Belongs to the WhiB family.</text>
</comment>
<evidence type="ECO:0000256" key="7">
    <source>
        <dbReference type="ARBA" id="ARBA00023015"/>
    </source>
</evidence>
<dbReference type="GO" id="GO:0046872">
    <property type="term" value="F:metal ion binding"/>
    <property type="evidence" value="ECO:0007669"/>
    <property type="project" value="UniProtKB-KW"/>
</dbReference>
<dbReference type="GO" id="GO:0003677">
    <property type="term" value="F:DNA binding"/>
    <property type="evidence" value="ECO:0007669"/>
    <property type="project" value="UniProtKB-UniRule"/>
</dbReference>
<keyword evidence="4 11" id="KW-0479">Metal-binding</keyword>
<dbReference type="EMBL" id="MVII01000017">
    <property type="protein sequence ID" value="ORB56340.1"/>
    <property type="molecule type" value="Genomic_DNA"/>
</dbReference>
<proteinExistence type="inferred from homology"/>
<dbReference type="PROSITE" id="PS51674">
    <property type="entry name" value="4FE4S_WBL"/>
    <property type="match status" value="1"/>
</dbReference>
<dbReference type="Proteomes" id="UP000192434">
    <property type="component" value="Unassembled WGS sequence"/>
</dbReference>
<evidence type="ECO:0000313" key="13">
    <source>
        <dbReference type="EMBL" id="ORB56340.1"/>
    </source>
</evidence>
<evidence type="ECO:0000256" key="11">
    <source>
        <dbReference type="HAMAP-Rule" id="MF_01479"/>
    </source>
</evidence>
<comment type="PTM">
    <text evidence="11">Upon Fe-S cluster removal intramolecular disulfide bonds are formed.</text>
</comment>
<evidence type="ECO:0000256" key="6">
    <source>
        <dbReference type="ARBA" id="ARBA00023014"/>
    </source>
</evidence>
<evidence type="ECO:0000256" key="8">
    <source>
        <dbReference type="ARBA" id="ARBA00023125"/>
    </source>
</evidence>
<evidence type="ECO:0000256" key="5">
    <source>
        <dbReference type="ARBA" id="ARBA00023004"/>
    </source>
</evidence>